<gene>
    <name evidence="9" type="ORF">LMG27198_37060</name>
</gene>
<dbReference type="InterPro" id="IPR003661">
    <property type="entry name" value="HisK_dim/P_dom"/>
</dbReference>
<dbReference type="EC" id="2.7.13.3" evidence="2"/>
<evidence type="ECO:0000256" key="2">
    <source>
        <dbReference type="ARBA" id="ARBA00012438"/>
    </source>
</evidence>
<dbReference type="PROSITE" id="PS50109">
    <property type="entry name" value="HIS_KIN"/>
    <property type="match status" value="1"/>
</dbReference>
<dbReference type="InterPro" id="IPR036890">
    <property type="entry name" value="HATPase_C_sf"/>
</dbReference>
<accession>A0A9W6GXJ9</accession>
<dbReference type="InterPro" id="IPR000014">
    <property type="entry name" value="PAS"/>
</dbReference>
<evidence type="ECO:0000256" key="1">
    <source>
        <dbReference type="ARBA" id="ARBA00000085"/>
    </source>
</evidence>
<keyword evidence="3" id="KW-0597">Phosphoprotein</keyword>
<dbReference type="PANTHER" id="PTHR43547">
    <property type="entry name" value="TWO-COMPONENT HISTIDINE KINASE"/>
    <property type="match status" value="1"/>
</dbReference>
<dbReference type="SMART" id="SM00387">
    <property type="entry name" value="HATPase_c"/>
    <property type="match status" value="1"/>
</dbReference>
<feature type="domain" description="Histidine kinase" evidence="7">
    <location>
        <begin position="405"/>
        <end position="623"/>
    </location>
</feature>
<dbReference type="SMART" id="SM00086">
    <property type="entry name" value="PAC"/>
    <property type="match status" value="1"/>
</dbReference>
<proteinExistence type="predicted"/>
<dbReference type="GO" id="GO:0000155">
    <property type="term" value="F:phosphorelay sensor kinase activity"/>
    <property type="evidence" value="ECO:0007669"/>
    <property type="project" value="InterPro"/>
</dbReference>
<dbReference type="Pfam" id="PF08448">
    <property type="entry name" value="PAS_4"/>
    <property type="match status" value="2"/>
</dbReference>
<dbReference type="Gene3D" id="1.10.287.130">
    <property type="match status" value="1"/>
</dbReference>
<dbReference type="InterPro" id="IPR013656">
    <property type="entry name" value="PAS_4"/>
</dbReference>
<dbReference type="CDD" id="cd00082">
    <property type="entry name" value="HisKA"/>
    <property type="match status" value="1"/>
</dbReference>
<evidence type="ECO:0000313" key="10">
    <source>
        <dbReference type="Proteomes" id="UP001144323"/>
    </source>
</evidence>
<dbReference type="InterPro" id="IPR001610">
    <property type="entry name" value="PAC"/>
</dbReference>
<evidence type="ECO:0000256" key="5">
    <source>
        <dbReference type="ARBA" id="ARBA00022777"/>
    </source>
</evidence>
<organism evidence="9 10">
    <name type="scientific">Methylocystis echinoides</name>
    <dbReference type="NCBI Taxonomy" id="29468"/>
    <lineage>
        <taxon>Bacteria</taxon>
        <taxon>Pseudomonadati</taxon>
        <taxon>Pseudomonadota</taxon>
        <taxon>Alphaproteobacteria</taxon>
        <taxon>Hyphomicrobiales</taxon>
        <taxon>Methylocystaceae</taxon>
        <taxon>Methylocystis</taxon>
    </lineage>
</organism>
<dbReference type="InterPro" id="IPR035965">
    <property type="entry name" value="PAS-like_dom_sf"/>
</dbReference>
<comment type="caution">
    <text evidence="9">The sequence shown here is derived from an EMBL/GenBank/DDBJ whole genome shotgun (WGS) entry which is preliminary data.</text>
</comment>
<dbReference type="FunFam" id="3.30.565.10:FF:000006">
    <property type="entry name" value="Sensor histidine kinase WalK"/>
    <property type="match status" value="1"/>
</dbReference>
<dbReference type="SUPFAM" id="SSF55874">
    <property type="entry name" value="ATPase domain of HSP90 chaperone/DNA topoisomerase II/histidine kinase"/>
    <property type="match status" value="1"/>
</dbReference>
<evidence type="ECO:0000259" key="8">
    <source>
        <dbReference type="PROSITE" id="PS50113"/>
    </source>
</evidence>
<dbReference type="PRINTS" id="PR00344">
    <property type="entry name" value="BCTRLSENSOR"/>
</dbReference>
<evidence type="ECO:0000256" key="6">
    <source>
        <dbReference type="SAM" id="MobiDB-lite"/>
    </source>
</evidence>
<dbReference type="CDD" id="cd00130">
    <property type="entry name" value="PAS"/>
    <property type="match status" value="1"/>
</dbReference>
<dbReference type="EMBL" id="BSEC01000001">
    <property type="protein sequence ID" value="GLI94714.1"/>
    <property type="molecule type" value="Genomic_DNA"/>
</dbReference>
<protein>
    <recommendedName>
        <fullName evidence="2">histidine kinase</fullName>
        <ecNumber evidence="2">2.7.13.3</ecNumber>
    </recommendedName>
</protein>
<dbReference type="RefSeq" id="WP_281804866.1">
    <property type="nucleotide sequence ID" value="NZ_BSEC01000001.1"/>
</dbReference>
<keyword evidence="5" id="KW-0418">Kinase</keyword>
<dbReference type="InterPro" id="IPR005467">
    <property type="entry name" value="His_kinase_dom"/>
</dbReference>
<dbReference type="SUPFAM" id="SSF47384">
    <property type="entry name" value="Homodimeric domain of signal transducing histidine kinase"/>
    <property type="match status" value="1"/>
</dbReference>
<dbReference type="Pfam" id="PF00512">
    <property type="entry name" value="HisKA"/>
    <property type="match status" value="1"/>
</dbReference>
<comment type="catalytic activity">
    <reaction evidence="1">
        <text>ATP + protein L-histidine = ADP + protein N-phospho-L-histidine.</text>
        <dbReference type="EC" id="2.7.13.3"/>
    </reaction>
</comment>
<dbReference type="SMART" id="SM00388">
    <property type="entry name" value="HisKA"/>
    <property type="match status" value="1"/>
</dbReference>
<dbReference type="NCBIfam" id="TIGR00229">
    <property type="entry name" value="sensory_box"/>
    <property type="match status" value="2"/>
</dbReference>
<dbReference type="InterPro" id="IPR004358">
    <property type="entry name" value="Sig_transdc_His_kin-like_C"/>
</dbReference>
<dbReference type="Gene3D" id="3.30.450.20">
    <property type="entry name" value="PAS domain"/>
    <property type="match status" value="3"/>
</dbReference>
<dbReference type="InterPro" id="IPR000700">
    <property type="entry name" value="PAS-assoc_C"/>
</dbReference>
<name>A0A9W6GXJ9_9HYPH</name>
<sequence>MNNDNSSAQEQLRATINQAPVAVAMFDRQMRYMAASARWLSDYEIVVPFHGRAQCEIFSEMTEQAKALHRRALSGETVSKIDDCLERNGQAAKWMDWTAQPWIGSDGAIGGVIIWSEDTTARRRTKRDRDLFMSLAQSSLDFIGMCDASFKPFFVNVAGMRMVGLDSLEEAMRTPVEAFFFPEDRDCLMTQFFPRVLREGHGEIDIRFRHFKTGEALWMNYAVYSLAEVASAKTSGYATVSRNITRQRQARQQLVEAQRRLQAIMDAAPVGLSYSEDRSCERVTGNAALFAQFEADRNDNVSASATDAQAVGRQLRFFRQGRELADRELPLQRAVAEQREIGPMELEVALPSGRRWWAEASGAPIRDERGEVVGGVAVTVDVTERRRTQDALRDADRRKNEFLAMLAHELRNPLAPICYGAHALSKGVKNPQDTQRLVAMMERQLAHLVRLVDELLDVARISSGRIELKKQRLALADVIGQAIETIEDRIQSAGHALILTPSREELFVDGDCVRLVQVFGNLLANAAKYTDPGGRVELLWAREGNSAVVTVRDNGIGVEPSMLASIFDLFTRVKEDIGKQREGIGVGLALAKRLVELHGGQVEARSAGLGQGAEFIVRLPLAAPASGQEPAPDGAAMEAGALRR</sequence>
<feature type="domain" description="PAC" evidence="8">
    <location>
        <begin position="202"/>
        <end position="256"/>
    </location>
</feature>
<dbReference type="InterPro" id="IPR003594">
    <property type="entry name" value="HATPase_dom"/>
</dbReference>
<evidence type="ECO:0000256" key="4">
    <source>
        <dbReference type="ARBA" id="ARBA00022679"/>
    </source>
</evidence>
<evidence type="ECO:0000313" key="9">
    <source>
        <dbReference type="EMBL" id="GLI94714.1"/>
    </source>
</evidence>
<keyword evidence="4" id="KW-0808">Transferase</keyword>
<dbReference type="AlphaFoldDB" id="A0A9W6GXJ9"/>
<dbReference type="Proteomes" id="UP001144323">
    <property type="component" value="Unassembled WGS sequence"/>
</dbReference>
<reference evidence="9" key="1">
    <citation type="journal article" date="2023" name="Int. J. Syst. Evol. Microbiol.">
        <title>Methylocystis iwaonis sp. nov., a type II methane-oxidizing bacterium from surface soil of a rice paddy field in Japan, and emended description of the genus Methylocystis (ex Whittenbury et al. 1970) Bowman et al. 1993.</title>
        <authorList>
            <person name="Kaise H."/>
            <person name="Sawadogo J.B."/>
            <person name="Alam M.S."/>
            <person name="Ueno C."/>
            <person name="Dianou D."/>
            <person name="Shinjo R."/>
            <person name="Asakawa S."/>
        </authorList>
    </citation>
    <scope>NUCLEOTIDE SEQUENCE</scope>
    <source>
        <strain evidence="9">LMG27198</strain>
    </source>
</reference>
<dbReference type="Pfam" id="PF02518">
    <property type="entry name" value="HATPase_c"/>
    <property type="match status" value="1"/>
</dbReference>
<feature type="region of interest" description="Disordered" evidence="6">
    <location>
        <begin position="625"/>
        <end position="644"/>
    </location>
</feature>
<dbReference type="InterPro" id="IPR036097">
    <property type="entry name" value="HisK_dim/P_sf"/>
</dbReference>
<feature type="domain" description="PAC" evidence="8">
    <location>
        <begin position="342"/>
        <end position="394"/>
    </location>
</feature>
<evidence type="ECO:0000256" key="3">
    <source>
        <dbReference type="ARBA" id="ARBA00022553"/>
    </source>
</evidence>
<dbReference type="Gene3D" id="3.30.565.10">
    <property type="entry name" value="Histidine kinase-like ATPase, C-terminal domain"/>
    <property type="match status" value="1"/>
</dbReference>
<dbReference type="SUPFAM" id="SSF55785">
    <property type="entry name" value="PYP-like sensor domain (PAS domain)"/>
    <property type="match status" value="3"/>
</dbReference>
<dbReference type="PROSITE" id="PS50113">
    <property type="entry name" value="PAC"/>
    <property type="match status" value="2"/>
</dbReference>
<evidence type="ECO:0000259" key="7">
    <source>
        <dbReference type="PROSITE" id="PS50109"/>
    </source>
</evidence>
<keyword evidence="10" id="KW-1185">Reference proteome</keyword>
<dbReference type="PANTHER" id="PTHR43547:SF2">
    <property type="entry name" value="HYBRID SIGNAL TRANSDUCTION HISTIDINE KINASE C"/>
    <property type="match status" value="1"/>
</dbReference>